<accession>A0A5K1ISS6</accession>
<organism evidence="1 2">
    <name type="scientific">Collinsella intestinalis</name>
    <dbReference type="NCBI Taxonomy" id="147207"/>
    <lineage>
        <taxon>Bacteria</taxon>
        <taxon>Bacillati</taxon>
        <taxon>Actinomycetota</taxon>
        <taxon>Coriobacteriia</taxon>
        <taxon>Coriobacteriales</taxon>
        <taxon>Coriobacteriaceae</taxon>
        <taxon>Collinsella</taxon>
    </lineage>
</organism>
<dbReference type="RefSeq" id="WP_152063129.1">
    <property type="nucleotide sequence ID" value="NZ_CABWIC010000007.1"/>
</dbReference>
<dbReference type="OrthoDB" id="3330133at2"/>
<evidence type="ECO:0000313" key="1">
    <source>
        <dbReference type="EMBL" id="VWL91710.1"/>
    </source>
</evidence>
<dbReference type="AlphaFoldDB" id="A0A5K1ISS6"/>
<dbReference type="EMBL" id="CABWIC010000007">
    <property type="protein sequence ID" value="VWL91710.1"/>
    <property type="molecule type" value="Genomic_DNA"/>
</dbReference>
<protein>
    <submittedName>
        <fullName evidence="1">Uncharacterized protein</fullName>
    </submittedName>
</protein>
<dbReference type="GeneID" id="77465386"/>
<sequence length="370" mass="41167">MARWSERFTNTSYRFMRVDRKTGLETAVLNAFKGGTVTRNDDTRIKESAEFPMVDEVDFGPDLVRVYMTVEWAGGETEDVVLGTFLPVVPGRSIRAGYSTAGVRMYGRLQELLDDRFSSPVTVSKGENAVAVAKKVCEDCGLTVVAEPSDYTVTDTRAYGIGAEQNNSEIGDTKLDMVNDLLDLAGFRAAFTDPMGRVVFEKYRDPGEIAPSWTFSQDDPNVRLDPAIEEERDYTDAANHVVVIYGPDEKGKVIASEAWDRDPDSPLSTVRRGRTITRGYSYMGLPPGKTDGEMQAYADKRAQTMLSTAQSVIWRLRMRHPYVPVRVNDTVDVSYRSGGIEGRFQVRAQTLTLGGGCAVDSEVRVFRRRS</sequence>
<name>A0A5K1ISS6_9ACTN</name>
<gene>
    <name evidence="1" type="ORF">JKKLCJKK_00397</name>
</gene>
<proteinExistence type="predicted"/>
<evidence type="ECO:0000313" key="2">
    <source>
        <dbReference type="Proteomes" id="UP000405524"/>
    </source>
</evidence>
<dbReference type="Proteomes" id="UP000405524">
    <property type="component" value="Unassembled WGS sequence"/>
</dbReference>
<reference evidence="1 2" key="1">
    <citation type="submission" date="2019-10" db="EMBL/GenBank/DDBJ databases">
        <authorList>
            <person name="Wolf R A."/>
        </authorList>
    </citation>
    <scope>NUCLEOTIDE SEQUENCE [LARGE SCALE GENOMIC DNA]</scope>
    <source>
        <strain evidence="1">Collinsella_intestinalis_DSM_13632</strain>
    </source>
</reference>